<feature type="compositionally biased region" description="Polar residues" evidence="1">
    <location>
        <begin position="69"/>
        <end position="80"/>
    </location>
</feature>
<keyword evidence="4" id="KW-1185">Reference proteome</keyword>
<feature type="compositionally biased region" description="Basic and acidic residues" evidence="1">
    <location>
        <begin position="185"/>
        <end position="203"/>
    </location>
</feature>
<feature type="region of interest" description="Disordered" evidence="1">
    <location>
        <begin position="1"/>
        <end position="157"/>
    </location>
</feature>
<organism evidence="3 4">
    <name type="scientific">Lepidopterella palustris CBS 459.81</name>
    <dbReference type="NCBI Taxonomy" id="1314670"/>
    <lineage>
        <taxon>Eukaryota</taxon>
        <taxon>Fungi</taxon>
        <taxon>Dikarya</taxon>
        <taxon>Ascomycota</taxon>
        <taxon>Pezizomycotina</taxon>
        <taxon>Dothideomycetes</taxon>
        <taxon>Pleosporomycetidae</taxon>
        <taxon>Mytilinidiales</taxon>
        <taxon>Argynnaceae</taxon>
        <taxon>Lepidopterella</taxon>
    </lineage>
</organism>
<dbReference type="EMBL" id="KV745081">
    <property type="protein sequence ID" value="OCK78092.1"/>
    <property type="molecule type" value="Genomic_DNA"/>
</dbReference>
<name>A0A8E2JD74_9PEZI</name>
<keyword evidence="2" id="KW-0812">Transmembrane</keyword>
<gene>
    <name evidence="3" type="ORF">K432DRAFT_406755</name>
</gene>
<sequence length="754" mass="81780">MSDTPPIPGYVPKANGEESGEQPINSHPSRPQGSAGDAPCRTSRLHERLDLDNDLTPPVPTPPKMHEQNAASQSWVNSRLGSRRTPMSEARTDTNNHQDEQCSQTCDKGMPPCPGPPPDRPLPSPVPSMWARGALPASGASEQLPRTISHPGPFDNFSETIRDALLTEGEGGSGAEVEDNSGTEVEDRPGRDIIGNHDDSAGDLSRHRILDREKISSKRWRRIEIIVPGVALICLILIVVLVTVLKPWVKRGQPDAPVLMFVTSSMMPTVSLLSSAPSVYEPDNSSSKFLANQSQKITTCRNTTAQSTTVQGTIVQSTALQNAAAQSAATQTTHSALLSPGSIVATTAQSTSTARWSTVSTSSGKSTPTTAFTSPNTSEAFTLAPTLQSAIAAKSSASKASTSSWGVSPPCTNNKIDTADMIFLDEVVSSSILDCLQPATDQNLIFDPVACVEKAVGIVLDYTLCNTHHSTQNIVPNERITDISNLGKTSKHKALVASIALVKMMIDGGILPAMPPTPDPNTCEHWKCARVNYFNSSSGDGWWTTCGSRDNQWTFQDSGSCTASIWNNWKEFVLEELHNPAPRPRLISPHAPSRLCPRSVHESNCLMPPPWRAPYPELPYTLCAPEGGPYFRLVDAVRGASHFCNLLVKEKTVFPVGNSTQLLRSDIAGYTTGAHFDLLFAIQGDQRACTEQWSVDFEKLGHERCMDMFLSAVHQCPRLDFYGRLLRQGGSHYEMCMQWHVGPVQNGKVWLGGV</sequence>
<feature type="transmembrane region" description="Helical" evidence="2">
    <location>
        <begin position="257"/>
        <end position="280"/>
    </location>
</feature>
<reference evidence="3 4" key="1">
    <citation type="journal article" date="2016" name="Nat. Commun.">
        <title>Ectomycorrhizal ecology is imprinted in the genome of the dominant symbiotic fungus Cenococcum geophilum.</title>
        <authorList>
            <consortium name="DOE Joint Genome Institute"/>
            <person name="Peter M."/>
            <person name="Kohler A."/>
            <person name="Ohm R.A."/>
            <person name="Kuo A."/>
            <person name="Krutzmann J."/>
            <person name="Morin E."/>
            <person name="Arend M."/>
            <person name="Barry K.W."/>
            <person name="Binder M."/>
            <person name="Choi C."/>
            <person name="Clum A."/>
            <person name="Copeland A."/>
            <person name="Grisel N."/>
            <person name="Haridas S."/>
            <person name="Kipfer T."/>
            <person name="LaButti K."/>
            <person name="Lindquist E."/>
            <person name="Lipzen A."/>
            <person name="Maire R."/>
            <person name="Meier B."/>
            <person name="Mihaltcheva S."/>
            <person name="Molinier V."/>
            <person name="Murat C."/>
            <person name="Poggeler S."/>
            <person name="Quandt C.A."/>
            <person name="Sperisen C."/>
            <person name="Tritt A."/>
            <person name="Tisserant E."/>
            <person name="Crous P.W."/>
            <person name="Henrissat B."/>
            <person name="Nehls U."/>
            <person name="Egli S."/>
            <person name="Spatafora J.W."/>
            <person name="Grigoriev I.V."/>
            <person name="Martin F.M."/>
        </authorList>
    </citation>
    <scope>NUCLEOTIDE SEQUENCE [LARGE SCALE GENOMIC DNA]</scope>
    <source>
        <strain evidence="3 4">CBS 459.81</strain>
    </source>
</reference>
<feature type="compositionally biased region" description="Polar residues" evidence="1">
    <location>
        <begin position="22"/>
        <end position="32"/>
    </location>
</feature>
<accession>A0A8E2JD74</accession>
<feature type="transmembrane region" description="Helical" evidence="2">
    <location>
        <begin position="225"/>
        <end position="245"/>
    </location>
</feature>
<dbReference type="AlphaFoldDB" id="A0A8E2JD74"/>
<dbReference type="Proteomes" id="UP000250266">
    <property type="component" value="Unassembled WGS sequence"/>
</dbReference>
<keyword evidence="2" id="KW-0472">Membrane</keyword>
<feature type="compositionally biased region" description="Pro residues" evidence="1">
    <location>
        <begin position="111"/>
        <end position="126"/>
    </location>
</feature>
<keyword evidence="2" id="KW-1133">Transmembrane helix</keyword>
<feature type="region of interest" description="Disordered" evidence="1">
    <location>
        <begin position="169"/>
        <end position="203"/>
    </location>
</feature>
<evidence type="ECO:0000256" key="2">
    <source>
        <dbReference type="SAM" id="Phobius"/>
    </source>
</evidence>
<feature type="compositionally biased region" description="Basic and acidic residues" evidence="1">
    <location>
        <begin position="90"/>
        <end position="100"/>
    </location>
</feature>
<protein>
    <submittedName>
        <fullName evidence="3">Uncharacterized protein</fullName>
    </submittedName>
</protein>
<evidence type="ECO:0000256" key="1">
    <source>
        <dbReference type="SAM" id="MobiDB-lite"/>
    </source>
</evidence>
<evidence type="ECO:0000313" key="3">
    <source>
        <dbReference type="EMBL" id="OCK78092.1"/>
    </source>
</evidence>
<proteinExistence type="predicted"/>
<evidence type="ECO:0000313" key="4">
    <source>
        <dbReference type="Proteomes" id="UP000250266"/>
    </source>
</evidence>